<dbReference type="GO" id="GO:0007059">
    <property type="term" value="P:chromosome segregation"/>
    <property type="evidence" value="ECO:0007669"/>
    <property type="project" value="TreeGrafter"/>
</dbReference>
<dbReference type="GO" id="GO:0051301">
    <property type="term" value="P:cell division"/>
    <property type="evidence" value="ECO:0007669"/>
    <property type="project" value="UniProtKB-KW"/>
</dbReference>
<dbReference type="GO" id="GO:0046982">
    <property type="term" value="F:protein heterodimerization activity"/>
    <property type="evidence" value="ECO:0007669"/>
    <property type="project" value="InterPro"/>
</dbReference>
<evidence type="ECO:0000256" key="15">
    <source>
        <dbReference type="ARBA" id="ARBA00046865"/>
    </source>
</evidence>
<comment type="subcellular location">
    <subcellularLocation>
        <location evidence="2">Chromosome</location>
        <location evidence="2">Centromere</location>
        <location evidence="2">Kinetochore</location>
    </subcellularLocation>
    <subcellularLocation>
        <location evidence="1">Nucleus</location>
    </subcellularLocation>
</comment>
<dbReference type="FunFam" id="1.10.20.10:FF:000050">
    <property type="entry name" value="centromere protein T isoform X2"/>
    <property type="match status" value="1"/>
</dbReference>
<feature type="region of interest" description="Disordered" evidence="16">
    <location>
        <begin position="102"/>
        <end position="126"/>
    </location>
</feature>
<evidence type="ECO:0000256" key="4">
    <source>
        <dbReference type="ARBA" id="ARBA00016401"/>
    </source>
</evidence>
<comment type="subunit">
    <text evidence="15">Component of the CENPA-CAD complex, composed of CENPI, CENPK, CENPL, CENPO, CENPP, CENPQ, CENPR and CENPS. The CENPA-CAD complex is probably recruited on centromeres by the CENPA-NAC complex, at least composed of CENPA, CENPC, CENPH, CENPM, CENPN, CENPT and CENPU. Identified in a centromeric complex containing histones H2A, H2B, H3 and H4, and at least CENPA, CENPB, CENPC, CENPT, CENPN, HJURP, SUPT16H, SSRP1 and RSF1. Interacts (via N-terminus) with the NDC80 complex. Heterodimer with CENPW; this dimer coassembles with CENPS-CENPX heterodimers at centromeres to form the tetrameric CENP-T-W-S-X complex.</text>
</comment>
<dbReference type="GO" id="GO:0005634">
    <property type="term" value="C:nucleus"/>
    <property type="evidence" value="ECO:0007669"/>
    <property type="project" value="UniProtKB-SubCell"/>
</dbReference>
<dbReference type="OrthoDB" id="10071681at2759"/>
<dbReference type="GO" id="GO:0000278">
    <property type="term" value="P:mitotic cell cycle"/>
    <property type="evidence" value="ECO:0007669"/>
    <property type="project" value="TreeGrafter"/>
</dbReference>
<evidence type="ECO:0000256" key="8">
    <source>
        <dbReference type="ARBA" id="ARBA00022776"/>
    </source>
</evidence>
<dbReference type="InterPro" id="IPR028255">
    <property type="entry name" value="CENP-T"/>
</dbReference>
<evidence type="ECO:0000313" key="19">
    <source>
        <dbReference type="EMBL" id="KAG8521736.1"/>
    </source>
</evidence>
<keyword evidence="12" id="KW-0131">Cell cycle</keyword>
<evidence type="ECO:0000256" key="3">
    <source>
        <dbReference type="ARBA" id="ARBA00010137"/>
    </source>
</evidence>
<evidence type="ECO:0000256" key="16">
    <source>
        <dbReference type="SAM" id="MobiDB-lite"/>
    </source>
</evidence>
<dbReference type="Pfam" id="PF15511">
    <property type="entry name" value="CENP-T_C"/>
    <property type="match status" value="1"/>
</dbReference>
<evidence type="ECO:0000256" key="10">
    <source>
        <dbReference type="ARBA" id="ARBA00023125"/>
    </source>
</evidence>
<evidence type="ECO:0000259" key="17">
    <source>
        <dbReference type="Pfam" id="PF15511"/>
    </source>
</evidence>
<organism evidence="19 20">
    <name type="scientific">Galemys pyrenaicus</name>
    <name type="common">Iberian desman</name>
    <name type="synonym">Pyrenean desman</name>
    <dbReference type="NCBI Taxonomy" id="202257"/>
    <lineage>
        <taxon>Eukaryota</taxon>
        <taxon>Metazoa</taxon>
        <taxon>Chordata</taxon>
        <taxon>Craniata</taxon>
        <taxon>Vertebrata</taxon>
        <taxon>Euteleostomi</taxon>
        <taxon>Mammalia</taxon>
        <taxon>Eutheria</taxon>
        <taxon>Laurasiatheria</taxon>
        <taxon>Eulipotyphla</taxon>
        <taxon>Talpidae</taxon>
        <taxon>Galemys</taxon>
    </lineage>
</organism>
<evidence type="ECO:0000256" key="6">
    <source>
        <dbReference type="ARBA" id="ARBA00022553"/>
    </source>
</evidence>
<evidence type="ECO:0000259" key="18">
    <source>
        <dbReference type="Pfam" id="PF16171"/>
    </source>
</evidence>
<dbReference type="SUPFAM" id="SSF47113">
    <property type="entry name" value="Histone-fold"/>
    <property type="match status" value="1"/>
</dbReference>
<evidence type="ECO:0000256" key="13">
    <source>
        <dbReference type="ARBA" id="ARBA00023328"/>
    </source>
</evidence>
<dbReference type="InterPro" id="IPR035425">
    <property type="entry name" value="CENP-T/H4_C"/>
</dbReference>
<dbReference type="CDD" id="cd22920">
    <property type="entry name" value="HFD_CENP-T"/>
    <property type="match status" value="1"/>
</dbReference>
<protein>
    <recommendedName>
        <fullName evidence="4">Centromere protein T</fullName>
    </recommendedName>
</protein>
<dbReference type="GO" id="GO:0051382">
    <property type="term" value="P:kinetochore assembly"/>
    <property type="evidence" value="ECO:0007669"/>
    <property type="project" value="InterPro"/>
</dbReference>
<dbReference type="Pfam" id="PF16171">
    <property type="entry name" value="CENP-T_N"/>
    <property type="match status" value="2"/>
</dbReference>
<dbReference type="GO" id="GO:0000776">
    <property type="term" value="C:kinetochore"/>
    <property type="evidence" value="ECO:0007669"/>
    <property type="project" value="UniProtKB-KW"/>
</dbReference>
<comment type="caution">
    <text evidence="19">The sequence shown here is derived from an EMBL/GenBank/DDBJ whole genome shotgun (WGS) entry which is preliminary data.</text>
</comment>
<dbReference type="AlphaFoldDB" id="A0A8J6DUY4"/>
<dbReference type="Gene3D" id="1.10.20.10">
    <property type="entry name" value="Histone, subunit A"/>
    <property type="match status" value="1"/>
</dbReference>
<evidence type="ECO:0000256" key="9">
    <source>
        <dbReference type="ARBA" id="ARBA00022838"/>
    </source>
</evidence>
<comment type="function">
    <text evidence="14">Component of the CENPA-NAC (nucleosome-associated) complex, a complex that plays a central role in assembly of kinetochore proteins, mitotic progression and chromosome segregation. The CENPA-NAC complex recruits the CENPA-CAD (nucleosome distal) complex and may be involved in incorporation of newly synthesized CENPA into centromeres. Part of a nucleosome-associated complex that binds specifically to histone H3-containing nucleosomes at the centromere, as opposed to nucleosomes containing CENPA. Component of the heterotetrameric CENP-T-W-S-X complex that binds and supercoils DNA, and plays an important role in kinetochore assembly. CENPT has a fundamental role in kinetochore assembly and function. It is one of the inner kinetochore proteins, with most further proteins binding downstream. Required for normal chromosome organization and normal progress through mitosis.</text>
</comment>
<keyword evidence="10" id="KW-0238">DNA-binding</keyword>
<dbReference type="PANTHER" id="PTHR46904">
    <property type="entry name" value="CENTROMERE PROTEIN T"/>
    <property type="match status" value="1"/>
</dbReference>
<evidence type="ECO:0000256" key="5">
    <source>
        <dbReference type="ARBA" id="ARBA00022454"/>
    </source>
</evidence>
<keyword evidence="20" id="KW-1185">Reference proteome</keyword>
<dbReference type="Proteomes" id="UP000700334">
    <property type="component" value="Unassembled WGS sequence"/>
</dbReference>
<keyword evidence="13" id="KW-0137">Centromere</keyword>
<dbReference type="PANTHER" id="PTHR46904:SF1">
    <property type="entry name" value="CENTROMERE PROTEIN T"/>
    <property type="match status" value="1"/>
</dbReference>
<feature type="region of interest" description="Disordered" evidence="16">
    <location>
        <begin position="364"/>
        <end position="416"/>
    </location>
</feature>
<evidence type="ECO:0000256" key="14">
    <source>
        <dbReference type="ARBA" id="ARBA00045461"/>
    </source>
</evidence>
<dbReference type="InterPro" id="IPR032373">
    <property type="entry name" value="CENP-T_N"/>
</dbReference>
<dbReference type="InterPro" id="IPR009072">
    <property type="entry name" value="Histone-fold"/>
</dbReference>
<feature type="compositionally biased region" description="Basic residues" evidence="16">
    <location>
        <begin position="114"/>
        <end position="126"/>
    </location>
</feature>
<proteinExistence type="inferred from homology"/>
<sequence>MPPKPVSNYAIPRLGARTRTTIPVGLCGRLARVGSNATAGRRRHGLPEPLRGWTAEAMADSYSSDSEPTTRTLLRRVLDTADPRTPRRPRSARARYRRCSLHSAQGALPETPSLRRRSSQTKMTARRISYRTRSTGKLTHIQASGHLEEQTPRSLLKNILLTAPESSIVIPEPVVKPVPAPQIVQPSRLENSRGSLELQLPELEPSTILAPGLLAPGRKKQRLRLSVFQQGMDQEPPVPQGEVLYKLWDPLHLSSEEEEKVLLGLDNSSSFLFFKYPFAEPHGNANASSLTSSLSLTFATPLQPQSVRRPGLARRPLARRAVDVSAFLQDLRDTSLALASSGDSLRTPVAALPTDMVLEDTQPFSQPLVGLPHSVSHSLPGPSHMGAKGAERPVSHGTWYSEPGLQNNSDEEPAPFLTGKEEKADALAMNLLSMSPSHVSGEDGVEPLQDGAGEEAEERMGESLSMSKVKEALVAQESPGAEQHEGDTDMTETEGSWEAAKASVPEESSGNDDTTGRTASPELVSGIIPEFLQTRQHQLLEPATPPSPAVLPSEPVEPLSVRLPPKARIPRPRQDPHKAGLSHYAKLFSFYAKMPMEKAAFEMVEKCLDKYFQHLCDDLEVFAAHAGRRTVMPEDLELLLRRQGLVTDHVSLHVLVERHLPLEYRQLLIPCAFSGNSVFPAQ</sequence>
<name>A0A8J6DUY4_GALPY</name>
<keyword evidence="7" id="KW-0132">Cell division</keyword>
<keyword evidence="6" id="KW-0597">Phosphoprotein</keyword>
<feature type="region of interest" description="Disordered" evidence="16">
    <location>
        <begin position="435"/>
        <end position="520"/>
    </location>
</feature>
<dbReference type="GO" id="GO:0003677">
    <property type="term" value="F:DNA binding"/>
    <property type="evidence" value="ECO:0007669"/>
    <property type="project" value="UniProtKB-KW"/>
</dbReference>
<comment type="similarity">
    <text evidence="3">Belongs to the CENP-T/CNN1 family.</text>
</comment>
<keyword evidence="8" id="KW-0498">Mitosis</keyword>
<gene>
    <name evidence="19" type="ORF">J0S82_013864</name>
</gene>
<dbReference type="EMBL" id="JAGFMF010011458">
    <property type="protein sequence ID" value="KAG8521736.1"/>
    <property type="molecule type" value="Genomic_DNA"/>
</dbReference>
<keyword evidence="9" id="KW-0995">Kinetochore</keyword>
<accession>A0A8J6DUY4</accession>
<feature type="domain" description="Centromere kinetochore component CENP-T N-terminal" evidence="18">
    <location>
        <begin position="58"/>
        <end position="240"/>
    </location>
</feature>
<feature type="compositionally biased region" description="Polar residues" evidence="16">
    <location>
        <begin position="506"/>
        <end position="518"/>
    </location>
</feature>
<feature type="domain" description="CENP-T/Histone H4 histone fold" evidence="17">
    <location>
        <begin position="578"/>
        <end position="672"/>
    </location>
</feature>
<evidence type="ECO:0000256" key="1">
    <source>
        <dbReference type="ARBA" id="ARBA00004123"/>
    </source>
</evidence>
<reference evidence="19" key="1">
    <citation type="journal article" date="2021" name="Evol. Appl.">
        <title>The genome of the Pyrenean desman and the effects of bottlenecks and inbreeding on the genomic landscape of an endangered species.</title>
        <authorList>
            <person name="Escoda L."/>
            <person name="Castresana J."/>
        </authorList>
    </citation>
    <scope>NUCLEOTIDE SEQUENCE</scope>
    <source>
        <strain evidence="19">IBE-C5619</strain>
    </source>
</reference>
<evidence type="ECO:0000256" key="12">
    <source>
        <dbReference type="ARBA" id="ARBA00023306"/>
    </source>
</evidence>
<keyword evidence="5" id="KW-0158">Chromosome</keyword>
<evidence type="ECO:0000256" key="2">
    <source>
        <dbReference type="ARBA" id="ARBA00004629"/>
    </source>
</evidence>
<evidence type="ECO:0000313" key="20">
    <source>
        <dbReference type="Proteomes" id="UP000700334"/>
    </source>
</evidence>
<feature type="domain" description="Centromere kinetochore component CENP-T N-terminal" evidence="18">
    <location>
        <begin position="280"/>
        <end position="538"/>
    </location>
</feature>
<evidence type="ECO:0000256" key="7">
    <source>
        <dbReference type="ARBA" id="ARBA00022618"/>
    </source>
</evidence>
<evidence type="ECO:0000256" key="11">
    <source>
        <dbReference type="ARBA" id="ARBA00023242"/>
    </source>
</evidence>
<keyword evidence="11" id="KW-0539">Nucleus</keyword>